<dbReference type="AlphaFoldDB" id="A0ABD1ZBD6"/>
<evidence type="ECO:0000256" key="1">
    <source>
        <dbReference type="ARBA" id="ARBA00004141"/>
    </source>
</evidence>
<dbReference type="GO" id="GO:0016020">
    <property type="term" value="C:membrane"/>
    <property type="evidence" value="ECO:0007669"/>
    <property type="project" value="UniProtKB-SubCell"/>
</dbReference>
<dbReference type="EMBL" id="JBHFFA010000002">
    <property type="protein sequence ID" value="KAL2643957.1"/>
    <property type="molecule type" value="Genomic_DNA"/>
</dbReference>
<keyword evidence="4" id="KW-0472">Membrane</keyword>
<dbReference type="Proteomes" id="UP001605036">
    <property type="component" value="Unassembled WGS sequence"/>
</dbReference>
<accession>A0ABD1ZBD6</accession>
<proteinExistence type="predicted"/>
<dbReference type="PANTHER" id="PTHR15371">
    <property type="entry name" value="TIM23"/>
    <property type="match status" value="1"/>
</dbReference>
<sequence>MVKARVNAQMDAPQLDVLVDLGHPLLNRVFDGFVKVGGVGALHAASQSTYRLLAQEETNQKSLEKMAQRMGKEAVQWGMVAGVYSGMSYGMQEARGVHDWKNALLGGALTGAALSLTEANPSHDRVVRGAITGGAIATAAEILRNIT</sequence>
<evidence type="ECO:0000256" key="2">
    <source>
        <dbReference type="ARBA" id="ARBA00022692"/>
    </source>
</evidence>
<gene>
    <name evidence="5" type="ORF">R1flu_011544</name>
</gene>
<dbReference type="Pfam" id="PF02466">
    <property type="entry name" value="Tim17"/>
    <property type="match status" value="1"/>
</dbReference>
<evidence type="ECO:0000256" key="3">
    <source>
        <dbReference type="ARBA" id="ARBA00022989"/>
    </source>
</evidence>
<comment type="subcellular location">
    <subcellularLocation>
        <location evidence="1">Membrane</location>
        <topology evidence="1">Multi-pass membrane protein</topology>
    </subcellularLocation>
</comment>
<reference evidence="5 6" key="1">
    <citation type="submission" date="2024-09" db="EMBL/GenBank/DDBJ databases">
        <title>Chromosome-scale assembly of Riccia fluitans.</title>
        <authorList>
            <person name="Paukszto L."/>
            <person name="Sawicki J."/>
            <person name="Karawczyk K."/>
            <person name="Piernik-Szablinska J."/>
            <person name="Szczecinska M."/>
            <person name="Mazdziarz M."/>
        </authorList>
    </citation>
    <scope>NUCLEOTIDE SEQUENCE [LARGE SCALE GENOMIC DNA]</scope>
    <source>
        <strain evidence="5">Rf_01</strain>
        <tissue evidence="5">Aerial parts of the thallus</tissue>
    </source>
</reference>
<comment type="caution">
    <text evidence="5">The sequence shown here is derived from an EMBL/GenBank/DDBJ whole genome shotgun (WGS) entry which is preliminary data.</text>
</comment>
<protein>
    <submittedName>
        <fullName evidence="5">Uncharacterized protein</fullName>
    </submittedName>
</protein>
<name>A0ABD1ZBD6_9MARC</name>
<evidence type="ECO:0000313" key="5">
    <source>
        <dbReference type="EMBL" id="KAL2643957.1"/>
    </source>
</evidence>
<keyword evidence="2" id="KW-0812">Transmembrane</keyword>
<dbReference type="PANTHER" id="PTHR15371:SF1">
    <property type="entry name" value="OUTER ENVELOPE PORE PROTEIN 16-2, CHLOROPLASTIC"/>
    <property type="match status" value="1"/>
</dbReference>
<keyword evidence="6" id="KW-1185">Reference proteome</keyword>
<keyword evidence="3" id="KW-1133">Transmembrane helix</keyword>
<dbReference type="InterPro" id="IPR045238">
    <property type="entry name" value="Tim23-like"/>
</dbReference>
<evidence type="ECO:0000256" key="4">
    <source>
        <dbReference type="ARBA" id="ARBA00023136"/>
    </source>
</evidence>
<organism evidence="5 6">
    <name type="scientific">Riccia fluitans</name>
    <dbReference type="NCBI Taxonomy" id="41844"/>
    <lineage>
        <taxon>Eukaryota</taxon>
        <taxon>Viridiplantae</taxon>
        <taxon>Streptophyta</taxon>
        <taxon>Embryophyta</taxon>
        <taxon>Marchantiophyta</taxon>
        <taxon>Marchantiopsida</taxon>
        <taxon>Marchantiidae</taxon>
        <taxon>Marchantiales</taxon>
        <taxon>Ricciaceae</taxon>
        <taxon>Riccia</taxon>
    </lineage>
</organism>
<evidence type="ECO:0000313" key="6">
    <source>
        <dbReference type="Proteomes" id="UP001605036"/>
    </source>
</evidence>